<organism evidence="2 3">
    <name type="scientific">Novosphingobium aquae</name>
    <dbReference type="NCBI Taxonomy" id="3133435"/>
    <lineage>
        <taxon>Bacteria</taxon>
        <taxon>Pseudomonadati</taxon>
        <taxon>Pseudomonadota</taxon>
        <taxon>Alphaproteobacteria</taxon>
        <taxon>Sphingomonadales</taxon>
        <taxon>Sphingomonadaceae</taxon>
        <taxon>Novosphingobium</taxon>
    </lineage>
</organism>
<keyword evidence="3" id="KW-1185">Reference proteome</keyword>
<keyword evidence="1" id="KW-0472">Membrane</keyword>
<feature type="transmembrane region" description="Helical" evidence="1">
    <location>
        <begin position="59"/>
        <end position="79"/>
    </location>
</feature>
<dbReference type="EMBL" id="JBBHJY010000001">
    <property type="protein sequence ID" value="MEJ6008964.1"/>
    <property type="molecule type" value="Genomic_DNA"/>
</dbReference>
<gene>
    <name evidence="2" type="ORF">WG900_03410</name>
</gene>
<reference evidence="2 3" key="1">
    <citation type="submission" date="2024-03" db="EMBL/GenBank/DDBJ databases">
        <authorList>
            <person name="Jo J.-H."/>
        </authorList>
    </citation>
    <scope>NUCLEOTIDE SEQUENCE [LARGE SCALE GENOMIC DNA]</scope>
    <source>
        <strain evidence="2 3">AS3R-12</strain>
    </source>
</reference>
<dbReference type="Pfam" id="PF07330">
    <property type="entry name" value="DUF1467"/>
    <property type="match status" value="1"/>
</dbReference>
<keyword evidence="1" id="KW-0812">Transmembrane</keyword>
<sequence>MKITSILAIYCLFWVMSAFVVLPFGVRTHADEGSQPEVGHAHSAPVNFSPRRIAKRATILSLILFALFYLNYTFGWVTVDDLDIVQRFRPPPR</sequence>
<comment type="caution">
    <text evidence="2">The sequence shown here is derived from an EMBL/GenBank/DDBJ whole genome shotgun (WGS) entry which is preliminary data.</text>
</comment>
<dbReference type="Proteomes" id="UP001379235">
    <property type="component" value="Unassembled WGS sequence"/>
</dbReference>
<dbReference type="RefSeq" id="WP_339964653.1">
    <property type="nucleotide sequence ID" value="NZ_JBBHJY010000001.1"/>
</dbReference>
<evidence type="ECO:0000313" key="3">
    <source>
        <dbReference type="Proteomes" id="UP001379235"/>
    </source>
</evidence>
<feature type="transmembrane region" description="Helical" evidence="1">
    <location>
        <begin position="6"/>
        <end position="26"/>
    </location>
</feature>
<dbReference type="InterPro" id="IPR009935">
    <property type="entry name" value="DUF1467"/>
</dbReference>
<evidence type="ECO:0000256" key="1">
    <source>
        <dbReference type="SAM" id="Phobius"/>
    </source>
</evidence>
<proteinExistence type="predicted"/>
<protein>
    <submittedName>
        <fullName evidence="2">DUF1467 family protein</fullName>
    </submittedName>
</protein>
<accession>A0ABU8S629</accession>
<keyword evidence="1" id="KW-1133">Transmembrane helix</keyword>
<name>A0ABU8S629_9SPHN</name>
<evidence type="ECO:0000313" key="2">
    <source>
        <dbReference type="EMBL" id="MEJ6008964.1"/>
    </source>
</evidence>